<dbReference type="EMBL" id="LT906555">
    <property type="protein sequence ID" value="SNW62523.1"/>
    <property type="molecule type" value="Genomic_DNA"/>
</dbReference>
<dbReference type="Gene3D" id="2.20.110.10">
    <property type="entry name" value="Histone H3 K4-specific methyltransferase SET7/9 N-terminal domain"/>
    <property type="match status" value="1"/>
</dbReference>
<organism evidence="1">
    <name type="scientific">Orpheovirus IHUMI-LCC2</name>
    <dbReference type="NCBI Taxonomy" id="2023057"/>
    <lineage>
        <taxon>Viruses</taxon>
        <taxon>Varidnaviria</taxon>
        <taxon>Bamfordvirae</taxon>
        <taxon>Nucleocytoviricota</taxon>
        <taxon>Megaviricetes</taxon>
        <taxon>Pimascovirales</taxon>
        <taxon>Ocovirineae</taxon>
        <taxon>Orpheoviridae</taxon>
        <taxon>Alphaorpheovirus</taxon>
        <taxon>Alphaorpheovirus massiliense</taxon>
    </lineage>
</organism>
<accession>A0A2I2L4R4</accession>
<name>A0A2I2L4R4_9VIRU</name>
<protein>
    <submittedName>
        <fullName evidence="1">MORN-repeat protein</fullName>
    </submittedName>
</protein>
<evidence type="ECO:0000313" key="2">
    <source>
        <dbReference type="Proteomes" id="UP000236316"/>
    </source>
</evidence>
<gene>
    <name evidence="1" type="ORF">ORPV_619</name>
</gene>
<evidence type="ECO:0000313" key="1">
    <source>
        <dbReference type="EMBL" id="SNW62523.1"/>
    </source>
</evidence>
<sequence>MESIPLDIWINEILPRLTYSSWLSLSESCRFLYSICRRIRNPIRMYLTRKYDDKHYKYGWKPEKRYYIGKQSGIKEGMYKEYRDSGKLLYACQYRNGMRWGKYIERRANGSIYIECSYYGDMLHGKYIEYYDKKSYIQHIKVSCLYLNGMLYKIYGQWNEDGEKIDPPTFENPQSKKVAHGLEDINI</sequence>
<proteinExistence type="predicted"/>
<dbReference type="GeneID" id="35382427"/>
<dbReference type="SUPFAM" id="SSF82185">
    <property type="entry name" value="Histone H3 K4-specific methyltransferase SET7/9 N-terminal domain"/>
    <property type="match status" value="1"/>
</dbReference>
<dbReference type="Proteomes" id="UP000236316">
    <property type="component" value="Segment"/>
</dbReference>
<keyword evidence="2" id="KW-1185">Reference proteome</keyword>
<reference evidence="1" key="1">
    <citation type="submission" date="2017-08" db="EMBL/GenBank/DDBJ databases">
        <authorList>
            <consortium name="Urmite Genomes"/>
        </authorList>
    </citation>
    <scope>NUCLEOTIDE SEQUENCE [LARGE SCALE GENOMIC DNA]</scope>
    <source>
        <strain evidence="1">IHUMI-LCC2</strain>
    </source>
</reference>
<dbReference type="RefSeq" id="YP_009448825.1">
    <property type="nucleotide sequence ID" value="NC_036594.1"/>
</dbReference>
<dbReference type="KEGG" id="vg:35382427"/>